<dbReference type="Ensembl" id="ENSPNYT00000032889.1">
    <property type="protein sequence ID" value="ENSPNYP00000032119.1"/>
    <property type="gene ID" value="ENSPNYG00000024247.1"/>
</dbReference>
<organism evidence="1">
    <name type="scientific">Pundamilia nyererei</name>
    <dbReference type="NCBI Taxonomy" id="303518"/>
    <lineage>
        <taxon>Eukaryota</taxon>
        <taxon>Metazoa</taxon>
        <taxon>Chordata</taxon>
        <taxon>Craniata</taxon>
        <taxon>Vertebrata</taxon>
        <taxon>Euteleostomi</taxon>
        <taxon>Actinopterygii</taxon>
        <taxon>Neopterygii</taxon>
        <taxon>Teleostei</taxon>
        <taxon>Neoteleostei</taxon>
        <taxon>Acanthomorphata</taxon>
        <taxon>Ovalentaria</taxon>
        <taxon>Cichlomorphae</taxon>
        <taxon>Cichliformes</taxon>
        <taxon>Cichlidae</taxon>
        <taxon>African cichlids</taxon>
        <taxon>Pseudocrenilabrinae</taxon>
        <taxon>Haplochromini</taxon>
        <taxon>Pundamilia</taxon>
    </lineage>
</organism>
<protein>
    <submittedName>
        <fullName evidence="1">Uncharacterized protein</fullName>
    </submittedName>
</protein>
<dbReference type="AlphaFoldDB" id="A0A3B4HBP5"/>
<proteinExistence type="predicted"/>
<reference evidence="1" key="1">
    <citation type="submission" date="2023-09" db="UniProtKB">
        <authorList>
            <consortium name="Ensembl"/>
        </authorList>
    </citation>
    <scope>IDENTIFICATION</scope>
</reference>
<evidence type="ECO:0000313" key="1">
    <source>
        <dbReference type="Ensembl" id="ENSPNYP00000032119.1"/>
    </source>
</evidence>
<accession>A0A3B4HBP5</accession>
<name>A0A3B4HBP5_9CICH</name>
<sequence length="105" mass="11894">MSGLSLYQYYRLQAQVGGLPNDSDSQTRIEAGTKLAVASRESDNLARAHFCTPKEVLNSFRYLGTYIDEKMNFMDNAVHRYESDDQVKRLLSEPKHSGKSSCQLD</sequence>